<keyword evidence="3" id="KW-1185">Reference proteome</keyword>
<evidence type="ECO:0000256" key="1">
    <source>
        <dbReference type="SAM" id="MobiDB-lite"/>
    </source>
</evidence>
<dbReference type="InterPro" id="IPR013783">
    <property type="entry name" value="Ig-like_fold"/>
</dbReference>
<feature type="region of interest" description="Disordered" evidence="1">
    <location>
        <begin position="1"/>
        <end position="29"/>
    </location>
</feature>
<dbReference type="GeneID" id="56077458"/>
<dbReference type="Proteomes" id="UP000509667">
    <property type="component" value="Chromosome"/>
</dbReference>
<protein>
    <submittedName>
        <fullName evidence="2">Uncharacterized protein</fullName>
    </submittedName>
</protein>
<reference evidence="2 3" key="1">
    <citation type="submission" date="2020-07" db="EMBL/GenBank/DDBJ databases">
        <title>Halosimplex pelagicum sp. nov. and Halosimplex rubrum sp. nov., isolated from salted brown alga Laminaria, and emended description of the genus Halosimplex.</title>
        <authorList>
            <person name="Cui H."/>
        </authorList>
    </citation>
    <scope>NUCLEOTIDE SEQUENCE [LARGE SCALE GENOMIC DNA]</scope>
    <source>
        <strain evidence="2 3">R27</strain>
    </source>
</reference>
<dbReference type="KEGG" id="hrr:HZS55_06305"/>
<gene>
    <name evidence="2" type="ORF">HZS55_06305</name>
</gene>
<dbReference type="InterPro" id="IPR017868">
    <property type="entry name" value="Filamin/ABP280_repeat-like"/>
</dbReference>
<sequence>MQDEDGNEQVISKKPDSDSGGIKTNATTASISESNGTTVAVLVSGPGQFNRGPLPSGASATIWVGAYDDSGTIPAGLANKTLDIAITRPDGATESFSTTTNSQGGGSINYDLSQSTRNTGVYDITVSDQNDVRTSTQVSVGVDVISTSGRGGENIFVGEESTFAFFAHDGDEGTSNIDLTLRILRNGSKLTETIKTTESDGFATISFTPSQMGDYRIEAERNGSVLATEYVQAVDMIAAGDYDLRSALIGATNAYGGYLYTSNGPKANTDIVVSIYSDYSQNNLVAEQSATTDEHGFFFMEYGLPSDYSGEDLNAEAQTANGETIPLEYDWLPVNNPSDGGGETSTVQLSANTSYQHAPGQTVSVDIEATDDGNAIGGQTVEVFLRFGYDGPPVYSSTVTTDSNGTATISTSLPNNAPDGFDLEGTIGMQYNGTTYTDSVSTDIVQYDFDFDVPNAAPGESGTYSISVTDVETGDPAGGVPYHFDAVYADGQAGTFGTAKMVSGSDGTDSATIQIPSDVGFRTLANNLSRYDSDSVAWILYPNHPGTLSTSDTLVAGETTEFSFDVPSGANLTGMAFSETSYPKEKSFGTQFQGQGTFNIALPSEFSTGDSFSLTVWAVDDQGSIYRDRQHFTIDDEATTTFSIEASGETGIPSGGEGTISISANQIDEISIEKLWLDWTLTATNPDGGTISDSIANSGNLTISYGSRQNSTSPSITLSLPGRYIGGEYQFKIIGTNSDGQTGTTTATFIIG</sequence>
<evidence type="ECO:0000313" key="3">
    <source>
        <dbReference type="Proteomes" id="UP000509667"/>
    </source>
</evidence>
<dbReference type="EMBL" id="CP058910">
    <property type="protein sequence ID" value="QLH76929.1"/>
    <property type="molecule type" value="Genomic_DNA"/>
</dbReference>
<dbReference type="AlphaFoldDB" id="A0A7D5T4G0"/>
<dbReference type="OrthoDB" id="291513at2157"/>
<dbReference type="PROSITE" id="PS50194">
    <property type="entry name" value="FILAMIN_REPEAT"/>
    <property type="match status" value="1"/>
</dbReference>
<evidence type="ECO:0000313" key="2">
    <source>
        <dbReference type="EMBL" id="QLH76929.1"/>
    </source>
</evidence>
<dbReference type="Gene3D" id="2.60.40.10">
    <property type="entry name" value="Immunoglobulins"/>
    <property type="match status" value="1"/>
</dbReference>
<accession>A0A7D5T4G0</accession>
<proteinExistence type="predicted"/>
<organism evidence="2 3">
    <name type="scientific">Halosimplex rubrum</name>
    <dbReference type="NCBI Taxonomy" id="869889"/>
    <lineage>
        <taxon>Archaea</taxon>
        <taxon>Methanobacteriati</taxon>
        <taxon>Methanobacteriota</taxon>
        <taxon>Stenosarchaea group</taxon>
        <taxon>Halobacteria</taxon>
        <taxon>Halobacteriales</taxon>
        <taxon>Haloarculaceae</taxon>
        <taxon>Halosimplex</taxon>
    </lineage>
</organism>
<name>A0A7D5T4G0_9EURY</name>
<dbReference type="RefSeq" id="WP_179910863.1">
    <property type="nucleotide sequence ID" value="NZ_CP058910.1"/>
</dbReference>